<dbReference type="PANTHER" id="PTHR42945:SF1">
    <property type="entry name" value="HISTIDINE BIOSYNTHESIS BIFUNCTIONAL PROTEIN HIS7"/>
    <property type="match status" value="1"/>
</dbReference>
<comment type="caution">
    <text evidence="11">The sequence shown here is derived from an EMBL/GenBank/DDBJ whole genome shotgun (WGS) entry which is preliminary data.</text>
</comment>
<dbReference type="EC" id="3.6.1.31" evidence="3 10"/>
<dbReference type="UniPathway" id="UPA00031">
    <property type="reaction ID" value="UER00007"/>
</dbReference>
<organism evidence="11 12">
    <name type="scientific">Naumannella halotolerans</name>
    <dbReference type="NCBI Taxonomy" id="993414"/>
    <lineage>
        <taxon>Bacteria</taxon>
        <taxon>Bacillati</taxon>
        <taxon>Actinomycetota</taxon>
        <taxon>Actinomycetes</taxon>
        <taxon>Propionibacteriales</taxon>
        <taxon>Propionibacteriaceae</taxon>
        <taxon>Naumannella</taxon>
    </lineage>
</organism>
<protein>
    <recommendedName>
        <fullName evidence="4 10">Phosphoribosyl-ATP pyrophosphatase</fullName>
        <shortName evidence="10">PRA-PH</shortName>
        <ecNumber evidence="3 10">3.6.1.31</ecNumber>
    </recommendedName>
</protein>
<evidence type="ECO:0000256" key="10">
    <source>
        <dbReference type="HAMAP-Rule" id="MF_01020"/>
    </source>
</evidence>
<keyword evidence="5 10" id="KW-0028">Amino-acid biosynthesis</keyword>
<dbReference type="PANTHER" id="PTHR42945">
    <property type="entry name" value="HISTIDINE BIOSYNTHESIS BIFUNCTIONAL PROTEIN"/>
    <property type="match status" value="1"/>
</dbReference>
<proteinExistence type="inferred from homology"/>
<dbReference type="EMBL" id="SOAW01000001">
    <property type="protein sequence ID" value="TDT33070.1"/>
    <property type="molecule type" value="Genomic_DNA"/>
</dbReference>
<dbReference type="NCBIfam" id="NF001610">
    <property type="entry name" value="PRK00400.1-1"/>
    <property type="match status" value="1"/>
</dbReference>
<evidence type="ECO:0000256" key="8">
    <source>
        <dbReference type="ARBA" id="ARBA00022840"/>
    </source>
</evidence>
<comment type="subcellular location">
    <subcellularLocation>
        <location evidence="10">Cytoplasm</location>
    </subcellularLocation>
</comment>
<comment type="similarity">
    <text evidence="10">Belongs to the PRA-PH family.</text>
</comment>
<reference evidence="11 12" key="1">
    <citation type="submission" date="2019-03" db="EMBL/GenBank/DDBJ databases">
        <title>Genomic Encyclopedia of Archaeal and Bacterial Type Strains, Phase II (KMG-II): from individual species to whole genera.</title>
        <authorList>
            <person name="Goeker M."/>
        </authorList>
    </citation>
    <scope>NUCLEOTIDE SEQUENCE [LARGE SCALE GENOMIC DNA]</scope>
    <source>
        <strain evidence="11 12">DSM 24323</strain>
    </source>
</reference>
<dbReference type="NCBIfam" id="TIGR03188">
    <property type="entry name" value="histidine_hisI"/>
    <property type="match status" value="1"/>
</dbReference>
<dbReference type="Gene3D" id="1.10.287.1080">
    <property type="entry name" value="MazG-like"/>
    <property type="match status" value="1"/>
</dbReference>
<keyword evidence="8 10" id="KW-0067">ATP-binding</keyword>
<dbReference type="Proteomes" id="UP000295371">
    <property type="component" value="Unassembled WGS sequence"/>
</dbReference>
<evidence type="ECO:0000313" key="11">
    <source>
        <dbReference type="EMBL" id="TDT33070.1"/>
    </source>
</evidence>
<dbReference type="GO" id="GO:0005524">
    <property type="term" value="F:ATP binding"/>
    <property type="evidence" value="ECO:0007669"/>
    <property type="project" value="UniProtKB-KW"/>
</dbReference>
<keyword evidence="9 10" id="KW-0368">Histidine biosynthesis</keyword>
<dbReference type="HAMAP" id="MF_01020">
    <property type="entry name" value="HisE"/>
    <property type="match status" value="1"/>
</dbReference>
<dbReference type="GO" id="GO:0005737">
    <property type="term" value="C:cytoplasm"/>
    <property type="evidence" value="ECO:0007669"/>
    <property type="project" value="UniProtKB-SubCell"/>
</dbReference>
<dbReference type="AlphaFoldDB" id="A0A4R7J6Q1"/>
<evidence type="ECO:0000256" key="7">
    <source>
        <dbReference type="ARBA" id="ARBA00022801"/>
    </source>
</evidence>
<keyword evidence="10" id="KW-0963">Cytoplasm</keyword>
<evidence type="ECO:0000313" key="12">
    <source>
        <dbReference type="Proteomes" id="UP000295371"/>
    </source>
</evidence>
<evidence type="ECO:0000256" key="9">
    <source>
        <dbReference type="ARBA" id="ARBA00023102"/>
    </source>
</evidence>
<comment type="catalytic activity">
    <reaction evidence="1 10">
        <text>1-(5-phospho-beta-D-ribosyl)-ATP + H2O = 1-(5-phospho-beta-D-ribosyl)-5'-AMP + diphosphate + H(+)</text>
        <dbReference type="Rhea" id="RHEA:22828"/>
        <dbReference type="ChEBI" id="CHEBI:15377"/>
        <dbReference type="ChEBI" id="CHEBI:15378"/>
        <dbReference type="ChEBI" id="CHEBI:33019"/>
        <dbReference type="ChEBI" id="CHEBI:59457"/>
        <dbReference type="ChEBI" id="CHEBI:73183"/>
        <dbReference type="EC" id="3.6.1.31"/>
    </reaction>
</comment>
<name>A0A4R7J6Q1_9ACTN</name>
<evidence type="ECO:0000256" key="6">
    <source>
        <dbReference type="ARBA" id="ARBA00022741"/>
    </source>
</evidence>
<keyword evidence="7 10" id="KW-0378">Hydrolase</keyword>
<dbReference type="GO" id="GO:0000105">
    <property type="term" value="P:L-histidine biosynthetic process"/>
    <property type="evidence" value="ECO:0007669"/>
    <property type="project" value="UniProtKB-UniRule"/>
</dbReference>
<accession>A0A4R7J6Q1</accession>
<dbReference type="InterPro" id="IPR021130">
    <property type="entry name" value="PRib-ATP_PPHydrolase-like"/>
</dbReference>
<evidence type="ECO:0000256" key="2">
    <source>
        <dbReference type="ARBA" id="ARBA00005204"/>
    </source>
</evidence>
<comment type="pathway">
    <text evidence="2 10">Amino-acid biosynthesis; L-histidine biosynthesis; L-histidine from 5-phospho-alpha-D-ribose 1-diphosphate: step 2/9.</text>
</comment>
<dbReference type="Pfam" id="PF01503">
    <property type="entry name" value="PRA-PH"/>
    <property type="match status" value="1"/>
</dbReference>
<evidence type="ECO:0000256" key="5">
    <source>
        <dbReference type="ARBA" id="ARBA00022605"/>
    </source>
</evidence>
<dbReference type="CDD" id="cd11547">
    <property type="entry name" value="NTP-PPase_HisE"/>
    <property type="match status" value="1"/>
</dbReference>
<keyword evidence="12" id="KW-1185">Reference proteome</keyword>
<evidence type="ECO:0000256" key="3">
    <source>
        <dbReference type="ARBA" id="ARBA00012414"/>
    </source>
</evidence>
<dbReference type="InterPro" id="IPR008179">
    <property type="entry name" value="HisE"/>
</dbReference>
<evidence type="ECO:0000256" key="1">
    <source>
        <dbReference type="ARBA" id="ARBA00001460"/>
    </source>
</evidence>
<evidence type="ECO:0000256" key="4">
    <source>
        <dbReference type="ARBA" id="ARBA00013336"/>
    </source>
</evidence>
<gene>
    <name evidence="10" type="primary">hisE</name>
    <name evidence="11" type="ORF">CLV29_0667</name>
</gene>
<dbReference type="SUPFAM" id="SSF101386">
    <property type="entry name" value="all-alpha NTP pyrophosphatases"/>
    <property type="match status" value="1"/>
</dbReference>
<keyword evidence="6 10" id="KW-0547">Nucleotide-binding</keyword>
<dbReference type="GO" id="GO:0004636">
    <property type="term" value="F:phosphoribosyl-ATP diphosphatase activity"/>
    <property type="evidence" value="ECO:0007669"/>
    <property type="project" value="UniProtKB-UniRule"/>
</dbReference>
<sequence length="88" mass="9871">MAKDFAALYAELVDKARTRPEGSGTVARLDAGAHEIGKKIVEEAAEVWMAAEHEGRERAAEEISQLIYHLQVMMLALDLEPKDIWEHL</sequence>